<reference evidence="2" key="1">
    <citation type="submission" date="2020-11" db="EMBL/GenBank/DDBJ databases">
        <authorList>
            <consortium name="DOE Joint Genome Institute"/>
            <person name="Ahrendt S."/>
            <person name="Riley R."/>
            <person name="Andreopoulos W."/>
            <person name="Labutti K."/>
            <person name="Pangilinan J."/>
            <person name="Ruiz-Duenas F.J."/>
            <person name="Barrasa J.M."/>
            <person name="Sanchez-Garcia M."/>
            <person name="Camarero S."/>
            <person name="Miyauchi S."/>
            <person name="Serrano A."/>
            <person name="Linde D."/>
            <person name="Babiker R."/>
            <person name="Drula E."/>
            <person name="Ayuso-Fernandez I."/>
            <person name="Pacheco R."/>
            <person name="Padilla G."/>
            <person name="Ferreira P."/>
            <person name="Barriuso J."/>
            <person name="Kellner H."/>
            <person name="Castanera R."/>
            <person name="Alfaro M."/>
            <person name="Ramirez L."/>
            <person name="Pisabarro A.G."/>
            <person name="Kuo A."/>
            <person name="Tritt A."/>
            <person name="Lipzen A."/>
            <person name="He G."/>
            <person name="Yan M."/>
            <person name="Ng V."/>
            <person name="Cullen D."/>
            <person name="Martin F."/>
            <person name="Rosso M.-N."/>
            <person name="Henrissat B."/>
            <person name="Hibbett D."/>
            <person name="Martinez A.T."/>
            <person name="Grigoriev I.V."/>
        </authorList>
    </citation>
    <scope>NUCLEOTIDE SEQUENCE</scope>
    <source>
        <strain evidence="2">CBS 506.95</strain>
    </source>
</reference>
<feature type="compositionally biased region" description="Polar residues" evidence="1">
    <location>
        <begin position="177"/>
        <end position="186"/>
    </location>
</feature>
<feature type="compositionally biased region" description="Basic and acidic residues" evidence="1">
    <location>
        <begin position="89"/>
        <end position="107"/>
    </location>
</feature>
<accession>A0A9P6EBH2</accession>
<feature type="compositionally biased region" description="Basic and acidic residues" evidence="1">
    <location>
        <begin position="40"/>
        <end position="80"/>
    </location>
</feature>
<proteinExistence type="predicted"/>
<dbReference type="EMBL" id="MU157872">
    <property type="protein sequence ID" value="KAF9526346.1"/>
    <property type="molecule type" value="Genomic_DNA"/>
</dbReference>
<keyword evidence="3" id="KW-1185">Reference proteome</keyword>
<comment type="caution">
    <text evidence="2">The sequence shown here is derived from an EMBL/GenBank/DDBJ whole genome shotgun (WGS) entry which is preliminary data.</text>
</comment>
<feature type="compositionally biased region" description="Basic and acidic residues" evidence="1">
    <location>
        <begin position="213"/>
        <end position="230"/>
    </location>
</feature>
<name>A0A9P6EBH2_9AGAR</name>
<evidence type="ECO:0000313" key="2">
    <source>
        <dbReference type="EMBL" id="KAF9526346.1"/>
    </source>
</evidence>
<organism evidence="2 3">
    <name type="scientific">Crepidotus variabilis</name>
    <dbReference type="NCBI Taxonomy" id="179855"/>
    <lineage>
        <taxon>Eukaryota</taxon>
        <taxon>Fungi</taxon>
        <taxon>Dikarya</taxon>
        <taxon>Basidiomycota</taxon>
        <taxon>Agaricomycotina</taxon>
        <taxon>Agaricomycetes</taxon>
        <taxon>Agaricomycetidae</taxon>
        <taxon>Agaricales</taxon>
        <taxon>Agaricineae</taxon>
        <taxon>Crepidotaceae</taxon>
        <taxon>Crepidotus</taxon>
    </lineage>
</organism>
<evidence type="ECO:0000256" key="1">
    <source>
        <dbReference type="SAM" id="MobiDB-lite"/>
    </source>
</evidence>
<dbReference type="AlphaFoldDB" id="A0A9P6EBH2"/>
<dbReference type="OrthoDB" id="2500073at2759"/>
<feature type="compositionally biased region" description="Low complexity" evidence="1">
    <location>
        <begin position="114"/>
        <end position="139"/>
    </location>
</feature>
<feature type="compositionally biased region" description="Basic and acidic residues" evidence="1">
    <location>
        <begin position="156"/>
        <end position="174"/>
    </location>
</feature>
<protein>
    <submittedName>
        <fullName evidence="2">Uncharacterized protein</fullName>
    </submittedName>
</protein>
<feature type="compositionally biased region" description="Polar residues" evidence="1">
    <location>
        <begin position="1"/>
        <end position="10"/>
    </location>
</feature>
<evidence type="ECO:0000313" key="3">
    <source>
        <dbReference type="Proteomes" id="UP000807306"/>
    </source>
</evidence>
<feature type="region of interest" description="Disordered" evidence="1">
    <location>
        <begin position="1"/>
        <end position="230"/>
    </location>
</feature>
<dbReference type="Proteomes" id="UP000807306">
    <property type="component" value="Unassembled WGS sequence"/>
</dbReference>
<gene>
    <name evidence="2" type="ORF">CPB83DRAFT_857942</name>
</gene>
<sequence>MSSNEMNNSAPAPMQDEDLPEQKHVGKVGYGPNYHAGPTLEDKVGGLKEELLGKIQRKPERIEHGHEIRSGEERRKKLTGDDQTNPFKAQEDAKKANEDQEESKPDLSHQTSNTSAASRPSGPTSSSSPHPSQSHHSQSNFGDNAGGGGGGFISDSHARDLYAHHDAQHEERLAQHIANTGTSGANPQGMAVGQGYGKGAKEQAATVAPQGTKDAEYQRKGEAVDRVKHI</sequence>